<keyword evidence="3" id="KW-1185">Reference proteome</keyword>
<keyword evidence="2" id="KW-0378">Hydrolase</keyword>
<feature type="domain" description="AB hydrolase-1" evidence="1">
    <location>
        <begin position="35"/>
        <end position="146"/>
    </location>
</feature>
<reference evidence="2 3" key="1">
    <citation type="submission" date="2024-09" db="EMBL/GenBank/DDBJ databases">
        <authorList>
            <person name="Sun Q."/>
            <person name="Mori K."/>
        </authorList>
    </citation>
    <scope>NUCLEOTIDE SEQUENCE [LARGE SCALE GENOMIC DNA]</scope>
    <source>
        <strain evidence="2 3">JCM 11683</strain>
    </source>
</reference>
<dbReference type="GO" id="GO:0016787">
    <property type="term" value="F:hydrolase activity"/>
    <property type="evidence" value="ECO:0007669"/>
    <property type="project" value="UniProtKB-KW"/>
</dbReference>
<dbReference type="Proteomes" id="UP001589707">
    <property type="component" value="Unassembled WGS sequence"/>
</dbReference>
<protein>
    <submittedName>
        <fullName evidence="2">Alpha/beta fold hydrolase</fullName>
    </submittedName>
</protein>
<name>A0ABV5X2T0_9MICO</name>
<evidence type="ECO:0000259" key="1">
    <source>
        <dbReference type="Pfam" id="PF00561"/>
    </source>
</evidence>
<dbReference type="PANTHER" id="PTHR43798">
    <property type="entry name" value="MONOACYLGLYCEROL LIPASE"/>
    <property type="match status" value="1"/>
</dbReference>
<dbReference type="InterPro" id="IPR050266">
    <property type="entry name" value="AB_hydrolase_sf"/>
</dbReference>
<proteinExistence type="predicted"/>
<sequence length="302" mass="32307">MMTHRYSTIDVPVDGGRLHAGIWDPIEVAEGAAVPTVLAIHGVTSSHLVWPHVVAELPHTRIIAPDLRGRGVSRDLAGEGGMAAHARDMIAVLDALSIESLPVIGHSMGGFVSVVLAHLAPQRVERLVLIDGGLPLNAPAGLDPEDLVQAILGPTAARLSMRFGSVSEYLDFWRDHPAFRGAWTPVLEDYFAYDLVPAGNELRPATSLRTTKEDTVDMNTGSALPEALAALGDWGRPVLFTTVPRGLQDETPGLYPPAHVESLLPHFPSVRHLELPDLNHYTVVLGTDGAAAIGSCLREELG</sequence>
<dbReference type="InterPro" id="IPR029058">
    <property type="entry name" value="AB_hydrolase_fold"/>
</dbReference>
<organism evidence="2 3">
    <name type="scientific">Brevibacterium otitidis</name>
    <dbReference type="NCBI Taxonomy" id="53364"/>
    <lineage>
        <taxon>Bacteria</taxon>
        <taxon>Bacillati</taxon>
        <taxon>Actinomycetota</taxon>
        <taxon>Actinomycetes</taxon>
        <taxon>Micrococcales</taxon>
        <taxon>Brevibacteriaceae</taxon>
        <taxon>Brevibacterium</taxon>
    </lineage>
</organism>
<comment type="caution">
    <text evidence="2">The sequence shown here is derived from an EMBL/GenBank/DDBJ whole genome shotgun (WGS) entry which is preliminary data.</text>
</comment>
<dbReference type="SUPFAM" id="SSF53474">
    <property type="entry name" value="alpha/beta-Hydrolases"/>
    <property type="match status" value="1"/>
</dbReference>
<dbReference type="Gene3D" id="3.40.50.1820">
    <property type="entry name" value="alpha/beta hydrolase"/>
    <property type="match status" value="1"/>
</dbReference>
<dbReference type="Pfam" id="PF00561">
    <property type="entry name" value="Abhydrolase_1"/>
    <property type="match status" value="1"/>
</dbReference>
<evidence type="ECO:0000313" key="3">
    <source>
        <dbReference type="Proteomes" id="UP001589707"/>
    </source>
</evidence>
<dbReference type="PANTHER" id="PTHR43798:SF33">
    <property type="entry name" value="HYDROLASE, PUTATIVE (AFU_ORTHOLOGUE AFUA_2G14860)-RELATED"/>
    <property type="match status" value="1"/>
</dbReference>
<dbReference type="InterPro" id="IPR000073">
    <property type="entry name" value="AB_hydrolase_1"/>
</dbReference>
<accession>A0ABV5X2T0</accession>
<dbReference type="PRINTS" id="PR00111">
    <property type="entry name" value="ABHYDROLASE"/>
</dbReference>
<dbReference type="RefSeq" id="WP_376840603.1">
    <property type="nucleotide sequence ID" value="NZ_JBHMAU010000066.1"/>
</dbReference>
<dbReference type="EMBL" id="JBHMAU010000066">
    <property type="protein sequence ID" value="MFB9776745.1"/>
    <property type="molecule type" value="Genomic_DNA"/>
</dbReference>
<evidence type="ECO:0000313" key="2">
    <source>
        <dbReference type="EMBL" id="MFB9776745.1"/>
    </source>
</evidence>
<gene>
    <name evidence="2" type="ORF">ACFFN1_10095</name>
</gene>